<keyword evidence="12" id="KW-0393">Immunoglobulin domain</keyword>
<dbReference type="Pfam" id="PF07679">
    <property type="entry name" value="I-set"/>
    <property type="match status" value="2"/>
</dbReference>
<protein>
    <recommendedName>
        <fullName evidence="13">Contactin-5</fullName>
    </recommendedName>
</protein>
<evidence type="ECO:0000256" key="12">
    <source>
        <dbReference type="ARBA" id="ARBA00023319"/>
    </source>
</evidence>
<evidence type="ECO:0000256" key="1">
    <source>
        <dbReference type="ARBA" id="ARBA00004609"/>
    </source>
</evidence>
<feature type="non-terminal residue" evidence="16">
    <location>
        <position position="1"/>
    </location>
</feature>
<feature type="domain" description="Ig-like" evidence="15">
    <location>
        <begin position="139"/>
        <end position="193"/>
    </location>
</feature>
<dbReference type="GO" id="GO:0007411">
    <property type="term" value="P:axon guidance"/>
    <property type="evidence" value="ECO:0007669"/>
    <property type="project" value="TreeGrafter"/>
</dbReference>
<gene>
    <name evidence="16" type="ORF">ASZ78_002739</name>
</gene>
<proteinExistence type="inferred from homology"/>
<keyword evidence="7" id="KW-0130">Cell adhesion</keyword>
<dbReference type="GO" id="GO:0005886">
    <property type="term" value="C:plasma membrane"/>
    <property type="evidence" value="ECO:0007669"/>
    <property type="project" value="UniProtKB-SubCell"/>
</dbReference>
<keyword evidence="5" id="KW-0732">Signal</keyword>
<keyword evidence="9" id="KW-1015">Disulfide bond</keyword>
<dbReference type="STRING" id="9009.A0A226MSJ0"/>
<name>A0A226MSJ0_CALSU</name>
<dbReference type="InterPro" id="IPR003598">
    <property type="entry name" value="Ig_sub2"/>
</dbReference>
<dbReference type="PANTHER" id="PTHR44170">
    <property type="entry name" value="PROTEIN SIDEKICK"/>
    <property type="match status" value="1"/>
</dbReference>
<dbReference type="InterPro" id="IPR036179">
    <property type="entry name" value="Ig-like_dom_sf"/>
</dbReference>
<evidence type="ECO:0000256" key="14">
    <source>
        <dbReference type="SAM" id="Phobius"/>
    </source>
</evidence>
<sequence>YPQWVEKLNDTELDSGEQLRWECKATGKPRPTYRWLKNGVPLWPQLNNVFCPFALFFDISLQSRIEMVNSVLMIRAVNVSDAGMYQCLAENKYGTIYASAELKILEQIHQSRRSRADKSGFLFLLVTYLTCFFPTASAPTFPLNQMRKTIIITKGQEVIIECKPQASPKPTITWKKGDKALRESKRSESCLVN</sequence>
<evidence type="ECO:0000256" key="6">
    <source>
        <dbReference type="ARBA" id="ARBA00022737"/>
    </source>
</evidence>
<dbReference type="OrthoDB" id="9093905at2759"/>
<dbReference type="FunFam" id="2.60.40.10:FF:000273">
    <property type="entry name" value="contactin-3 isoform X1"/>
    <property type="match status" value="1"/>
</dbReference>
<dbReference type="SMART" id="SM00408">
    <property type="entry name" value="IGc2"/>
    <property type="match status" value="1"/>
</dbReference>
<reference evidence="16 17" key="1">
    <citation type="submission" date="2016-07" db="EMBL/GenBank/DDBJ databases">
        <title>Disparate Historic Effective Population Sizes Predicted by Modern Levels of Genome Diversity for the Scaled Quail (Callipepla squamata) and the Northern Bobwhite (Colinus virginianus): Inferences from First and Second Generation Draft Genome Assemblies for Sympatric New World Quail.</title>
        <authorList>
            <person name="Oldeschulte D.L."/>
            <person name="Halley Y.A."/>
            <person name="Bhattarai E.K."/>
            <person name="Brashear W.A."/>
            <person name="Hill J."/>
            <person name="Metz R.P."/>
            <person name="Johnson C.D."/>
            <person name="Rollins D."/>
            <person name="Peterson M.J."/>
            <person name="Bickhart D.M."/>
            <person name="Decker J.E."/>
            <person name="Seabury C.M."/>
        </authorList>
    </citation>
    <scope>NUCLEOTIDE SEQUENCE [LARGE SCALE GENOMIC DNA]</scope>
    <source>
        <strain evidence="16 17">Texas</strain>
        <tissue evidence="16">Leg muscle</tissue>
    </source>
</reference>
<dbReference type="InterPro" id="IPR013098">
    <property type="entry name" value="Ig_I-set"/>
</dbReference>
<evidence type="ECO:0000256" key="9">
    <source>
        <dbReference type="ARBA" id="ARBA00023157"/>
    </source>
</evidence>
<evidence type="ECO:0000259" key="15">
    <source>
        <dbReference type="PROSITE" id="PS50835"/>
    </source>
</evidence>
<dbReference type="PANTHER" id="PTHR44170:SF17">
    <property type="entry name" value="CONTACTIN-5"/>
    <property type="match status" value="1"/>
</dbReference>
<feature type="transmembrane region" description="Helical" evidence="14">
    <location>
        <begin position="121"/>
        <end position="141"/>
    </location>
</feature>
<dbReference type="GO" id="GO:0098552">
    <property type="term" value="C:side of membrane"/>
    <property type="evidence" value="ECO:0007669"/>
    <property type="project" value="UniProtKB-KW"/>
</dbReference>
<evidence type="ECO:0000256" key="10">
    <source>
        <dbReference type="ARBA" id="ARBA00023180"/>
    </source>
</evidence>
<dbReference type="EMBL" id="MCFN01000485">
    <property type="protein sequence ID" value="OXB58232.1"/>
    <property type="molecule type" value="Genomic_DNA"/>
</dbReference>
<evidence type="ECO:0000313" key="16">
    <source>
        <dbReference type="EMBL" id="OXB58232.1"/>
    </source>
</evidence>
<comment type="caution">
    <text evidence="16">The sequence shown here is derived from an EMBL/GenBank/DDBJ whole genome shotgun (WGS) entry which is preliminary data.</text>
</comment>
<organism evidence="16 17">
    <name type="scientific">Callipepla squamata</name>
    <name type="common">Scaled quail</name>
    <dbReference type="NCBI Taxonomy" id="9009"/>
    <lineage>
        <taxon>Eukaryota</taxon>
        <taxon>Metazoa</taxon>
        <taxon>Chordata</taxon>
        <taxon>Craniata</taxon>
        <taxon>Vertebrata</taxon>
        <taxon>Euteleostomi</taxon>
        <taxon>Archelosauria</taxon>
        <taxon>Archosauria</taxon>
        <taxon>Dinosauria</taxon>
        <taxon>Saurischia</taxon>
        <taxon>Theropoda</taxon>
        <taxon>Coelurosauria</taxon>
        <taxon>Aves</taxon>
        <taxon>Neognathae</taxon>
        <taxon>Galloanserae</taxon>
        <taxon>Galliformes</taxon>
        <taxon>Odontophoridae</taxon>
        <taxon>Callipepla</taxon>
    </lineage>
</organism>
<comment type="similarity">
    <text evidence="2">Belongs to the immunoglobulin superfamily. Contactin family.</text>
</comment>
<evidence type="ECO:0000256" key="8">
    <source>
        <dbReference type="ARBA" id="ARBA00023136"/>
    </source>
</evidence>
<dbReference type="Gene3D" id="2.60.40.10">
    <property type="entry name" value="Immunoglobulins"/>
    <property type="match status" value="2"/>
</dbReference>
<keyword evidence="4" id="KW-0336">GPI-anchor</keyword>
<feature type="domain" description="Ig-like" evidence="15">
    <location>
        <begin position="2"/>
        <end position="103"/>
    </location>
</feature>
<comment type="subcellular location">
    <subcellularLocation>
        <location evidence="1">Cell membrane</location>
        <topology evidence="1">Lipid-anchor</topology>
        <topology evidence="1">GPI-anchor</topology>
    </subcellularLocation>
</comment>
<keyword evidence="11" id="KW-0449">Lipoprotein</keyword>
<dbReference type="AlphaFoldDB" id="A0A226MSJ0"/>
<evidence type="ECO:0000256" key="3">
    <source>
        <dbReference type="ARBA" id="ARBA00022475"/>
    </source>
</evidence>
<keyword evidence="3" id="KW-1003">Cell membrane</keyword>
<evidence type="ECO:0000256" key="5">
    <source>
        <dbReference type="ARBA" id="ARBA00022729"/>
    </source>
</evidence>
<dbReference type="GO" id="GO:0007420">
    <property type="term" value="P:brain development"/>
    <property type="evidence" value="ECO:0007669"/>
    <property type="project" value="TreeGrafter"/>
</dbReference>
<keyword evidence="10" id="KW-0325">Glycoprotein</keyword>
<dbReference type="GO" id="GO:0030424">
    <property type="term" value="C:axon"/>
    <property type="evidence" value="ECO:0007669"/>
    <property type="project" value="TreeGrafter"/>
</dbReference>
<keyword evidence="14" id="KW-0812">Transmembrane</keyword>
<keyword evidence="17" id="KW-1185">Reference proteome</keyword>
<dbReference type="InterPro" id="IPR007110">
    <property type="entry name" value="Ig-like_dom"/>
</dbReference>
<evidence type="ECO:0000256" key="13">
    <source>
        <dbReference type="ARBA" id="ARBA00044127"/>
    </source>
</evidence>
<dbReference type="Proteomes" id="UP000198323">
    <property type="component" value="Unassembled WGS sequence"/>
</dbReference>
<evidence type="ECO:0000256" key="7">
    <source>
        <dbReference type="ARBA" id="ARBA00022889"/>
    </source>
</evidence>
<dbReference type="InterPro" id="IPR013783">
    <property type="entry name" value="Ig-like_fold"/>
</dbReference>
<dbReference type="PROSITE" id="PS50835">
    <property type="entry name" value="IG_LIKE"/>
    <property type="match status" value="2"/>
</dbReference>
<keyword evidence="6" id="KW-0677">Repeat</keyword>
<dbReference type="SUPFAM" id="SSF48726">
    <property type="entry name" value="Immunoglobulin"/>
    <property type="match status" value="2"/>
</dbReference>
<dbReference type="GO" id="GO:0098632">
    <property type="term" value="F:cell-cell adhesion mediator activity"/>
    <property type="evidence" value="ECO:0007669"/>
    <property type="project" value="TreeGrafter"/>
</dbReference>
<keyword evidence="14" id="KW-1133">Transmembrane helix</keyword>
<evidence type="ECO:0000256" key="11">
    <source>
        <dbReference type="ARBA" id="ARBA00023288"/>
    </source>
</evidence>
<evidence type="ECO:0000256" key="2">
    <source>
        <dbReference type="ARBA" id="ARBA00009812"/>
    </source>
</evidence>
<keyword evidence="8 14" id="KW-0472">Membrane</keyword>
<evidence type="ECO:0000256" key="4">
    <source>
        <dbReference type="ARBA" id="ARBA00022622"/>
    </source>
</evidence>
<accession>A0A226MSJ0</accession>
<evidence type="ECO:0000313" key="17">
    <source>
        <dbReference type="Proteomes" id="UP000198323"/>
    </source>
</evidence>
<dbReference type="InterPro" id="IPR003599">
    <property type="entry name" value="Ig_sub"/>
</dbReference>
<dbReference type="SMART" id="SM00409">
    <property type="entry name" value="IG"/>
    <property type="match status" value="1"/>
</dbReference>